<dbReference type="InterPro" id="IPR008271">
    <property type="entry name" value="Ser/Thr_kinase_AS"/>
</dbReference>
<dbReference type="PANTHER" id="PTHR11909">
    <property type="entry name" value="CASEIN KINASE-RELATED"/>
    <property type="match status" value="1"/>
</dbReference>
<dbReference type="GeneID" id="109718905"/>
<dbReference type="GO" id="GO:0005524">
    <property type="term" value="F:ATP binding"/>
    <property type="evidence" value="ECO:0007669"/>
    <property type="project" value="InterPro"/>
</dbReference>
<dbReference type="InterPro" id="IPR000719">
    <property type="entry name" value="Prot_kinase_dom"/>
</dbReference>
<keyword evidence="4" id="KW-1185">Reference proteome</keyword>
<sequence>MKEATIYTALQGECGIPKIMWSGRNQEENILVLELLGRDLQYLLKLCGGKFTLKTVLMLAIQMIQILECVHSKGFLHRDIKPHNFVMGTGQGRKQVYIIDFGFAKSHLDPATNCHIPSRKTTSITGTARYASLNTHLHYEHSRRDDLESLGFVFVHFLEGRLRWQGLDSLKGMQDNDRIADMKRRPEDFCMSLPPEFQSYFNYCRSLEFDQQPDYKFLMNLFLDLLGQRGFQNDGNFDWVDLGYVKRRTQAPPINPGAGPST</sequence>
<dbReference type="OrthoDB" id="5800476at2759"/>
<evidence type="ECO:0000259" key="3">
    <source>
        <dbReference type="PROSITE" id="PS50011"/>
    </source>
</evidence>
<dbReference type="GO" id="GO:0004674">
    <property type="term" value="F:protein serine/threonine kinase activity"/>
    <property type="evidence" value="ECO:0007669"/>
    <property type="project" value="UniProtKB-EC"/>
</dbReference>
<name>A0A6P5FZF7_ANACO</name>
<dbReference type="PROSITE" id="PS00108">
    <property type="entry name" value="PROTEIN_KINASE_ST"/>
    <property type="match status" value="1"/>
</dbReference>
<dbReference type="EC" id="2.7.11.1" evidence="2"/>
<proteinExistence type="inferred from homology"/>
<feature type="domain" description="Protein kinase" evidence="3">
    <location>
        <begin position="1"/>
        <end position="223"/>
    </location>
</feature>
<evidence type="ECO:0000256" key="2">
    <source>
        <dbReference type="ARBA" id="ARBA00012513"/>
    </source>
</evidence>
<dbReference type="PROSITE" id="PS50011">
    <property type="entry name" value="PROTEIN_KINASE_DOM"/>
    <property type="match status" value="1"/>
</dbReference>
<evidence type="ECO:0000256" key="1">
    <source>
        <dbReference type="ARBA" id="ARBA00005926"/>
    </source>
</evidence>
<dbReference type="CDD" id="cd14016">
    <property type="entry name" value="STKc_CK1"/>
    <property type="match status" value="1"/>
</dbReference>
<evidence type="ECO:0000313" key="5">
    <source>
        <dbReference type="RefSeq" id="XP_020100967.1"/>
    </source>
</evidence>
<dbReference type="RefSeq" id="XP_020100967.1">
    <property type="nucleotide sequence ID" value="XM_020245378.1"/>
</dbReference>
<dbReference type="SMART" id="SM00220">
    <property type="entry name" value="S_TKc"/>
    <property type="match status" value="1"/>
</dbReference>
<evidence type="ECO:0000313" key="4">
    <source>
        <dbReference type="Proteomes" id="UP000515123"/>
    </source>
</evidence>
<dbReference type="SUPFAM" id="SSF56112">
    <property type="entry name" value="Protein kinase-like (PK-like)"/>
    <property type="match status" value="1"/>
</dbReference>
<dbReference type="Gene3D" id="1.10.510.10">
    <property type="entry name" value="Transferase(Phosphotransferase) domain 1"/>
    <property type="match status" value="1"/>
</dbReference>
<dbReference type="Pfam" id="PF00069">
    <property type="entry name" value="Pkinase"/>
    <property type="match status" value="1"/>
</dbReference>
<accession>A0A6P5FZF7</accession>
<dbReference type="Proteomes" id="UP000515123">
    <property type="component" value="Linkage group 12"/>
</dbReference>
<comment type="similarity">
    <text evidence="1">Belongs to the protein kinase superfamily. CK1 Ser/Thr protein kinase family. Casein kinase I subfamily.</text>
</comment>
<gene>
    <name evidence="5" type="primary">LOC109718905</name>
</gene>
<organism evidence="4 5">
    <name type="scientific">Ananas comosus</name>
    <name type="common">Pineapple</name>
    <name type="synonym">Ananas ananas</name>
    <dbReference type="NCBI Taxonomy" id="4615"/>
    <lineage>
        <taxon>Eukaryota</taxon>
        <taxon>Viridiplantae</taxon>
        <taxon>Streptophyta</taxon>
        <taxon>Embryophyta</taxon>
        <taxon>Tracheophyta</taxon>
        <taxon>Spermatophyta</taxon>
        <taxon>Magnoliopsida</taxon>
        <taxon>Liliopsida</taxon>
        <taxon>Poales</taxon>
        <taxon>Bromeliaceae</taxon>
        <taxon>Bromelioideae</taxon>
        <taxon>Ananas</taxon>
    </lineage>
</organism>
<dbReference type="InterPro" id="IPR011009">
    <property type="entry name" value="Kinase-like_dom_sf"/>
</dbReference>
<protein>
    <recommendedName>
        <fullName evidence="2">non-specific serine/threonine protein kinase</fullName>
        <ecNumber evidence="2">2.7.11.1</ecNumber>
    </recommendedName>
</protein>
<reference evidence="5" key="2">
    <citation type="submission" date="2025-08" db="UniProtKB">
        <authorList>
            <consortium name="RefSeq"/>
        </authorList>
    </citation>
    <scope>IDENTIFICATION</scope>
    <source>
        <tissue evidence="5">Leaf</tissue>
    </source>
</reference>
<dbReference type="InterPro" id="IPR050235">
    <property type="entry name" value="CK1_Ser-Thr_kinase"/>
</dbReference>
<reference evidence="4" key="1">
    <citation type="journal article" date="2015" name="Nat. Genet.">
        <title>The pineapple genome and the evolution of CAM photosynthesis.</title>
        <authorList>
            <person name="Ming R."/>
            <person name="VanBuren R."/>
            <person name="Wai C.M."/>
            <person name="Tang H."/>
            <person name="Schatz M.C."/>
            <person name="Bowers J.E."/>
            <person name="Lyons E."/>
            <person name="Wang M.L."/>
            <person name="Chen J."/>
            <person name="Biggers E."/>
            <person name="Zhang J."/>
            <person name="Huang L."/>
            <person name="Zhang L."/>
            <person name="Miao W."/>
            <person name="Zhang J."/>
            <person name="Ye Z."/>
            <person name="Miao C."/>
            <person name="Lin Z."/>
            <person name="Wang H."/>
            <person name="Zhou H."/>
            <person name="Yim W.C."/>
            <person name="Priest H.D."/>
            <person name="Zheng C."/>
            <person name="Woodhouse M."/>
            <person name="Edger P.P."/>
            <person name="Guyot R."/>
            <person name="Guo H.B."/>
            <person name="Guo H."/>
            <person name="Zheng G."/>
            <person name="Singh R."/>
            <person name="Sharma A."/>
            <person name="Min X."/>
            <person name="Zheng Y."/>
            <person name="Lee H."/>
            <person name="Gurtowski J."/>
            <person name="Sedlazeck F.J."/>
            <person name="Harkess A."/>
            <person name="McKain M.R."/>
            <person name="Liao Z."/>
            <person name="Fang J."/>
            <person name="Liu J."/>
            <person name="Zhang X."/>
            <person name="Zhang Q."/>
            <person name="Hu W."/>
            <person name="Qin Y."/>
            <person name="Wang K."/>
            <person name="Chen L.Y."/>
            <person name="Shirley N."/>
            <person name="Lin Y.R."/>
            <person name="Liu L.Y."/>
            <person name="Hernandez A.G."/>
            <person name="Wright C.L."/>
            <person name="Bulone V."/>
            <person name="Tuskan G.A."/>
            <person name="Heath K."/>
            <person name="Zee F."/>
            <person name="Moore P.H."/>
            <person name="Sunkar R."/>
            <person name="Leebens-Mack J.H."/>
            <person name="Mockler T."/>
            <person name="Bennetzen J.L."/>
            <person name="Freeling M."/>
            <person name="Sankoff D."/>
            <person name="Paterson A.H."/>
            <person name="Zhu X."/>
            <person name="Yang X."/>
            <person name="Smith J.A."/>
            <person name="Cushman J.C."/>
            <person name="Paull R.E."/>
            <person name="Yu Q."/>
        </authorList>
    </citation>
    <scope>NUCLEOTIDE SEQUENCE [LARGE SCALE GENOMIC DNA]</scope>
    <source>
        <strain evidence="4">cv. F153</strain>
    </source>
</reference>
<dbReference type="AlphaFoldDB" id="A0A6P5FZF7"/>